<evidence type="ECO:0000256" key="1">
    <source>
        <dbReference type="ARBA" id="ARBA00007996"/>
    </source>
</evidence>
<evidence type="ECO:0000256" key="3">
    <source>
        <dbReference type="ARBA" id="ARBA00022679"/>
    </source>
</evidence>
<dbReference type="InterPro" id="IPR029063">
    <property type="entry name" value="SAM-dependent_MTases_sf"/>
</dbReference>
<organism evidence="5 6">
    <name type="scientific">Geodia barretti</name>
    <name type="common">Barrett's horny sponge</name>
    <dbReference type="NCBI Taxonomy" id="519541"/>
    <lineage>
        <taxon>Eukaryota</taxon>
        <taxon>Metazoa</taxon>
        <taxon>Porifera</taxon>
        <taxon>Demospongiae</taxon>
        <taxon>Heteroscleromorpha</taxon>
        <taxon>Tetractinellida</taxon>
        <taxon>Astrophorina</taxon>
        <taxon>Geodiidae</taxon>
        <taxon>Geodia</taxon>
    </lineage>
</organism>
<accession>A0AA35TEK6</accession>
<sequence>MGYGTGPSLHQTVITAAKASEIVVSGYSAENREALRLWLDAADPAAFDWVPFFRSAIQDLEGGGEKAVFERVEKIRSVVKAVVHCDLSQDPPVERGYDVQYDVINSCFCLCVAAKSLDEYQQGIVKLSKLLRPGGVLMIFESEHRNCQLLTYPIKEHKCPYLAVTSEFVLKSFRDAGFVDVTTHSMELDPSHPSRVQNPERIGYFHIRCVNS</sequence>
<dbReference type="Pfam" id="PF01234">
    <property type="entry name" value="NNMT_PNMT_TEMT"/>
    <property type="match status" value="1"/>
</dbReference>
<dbReference type="SUPFAM" id="SSF53335">
    <property type="entry name" value="S-adenosyl-L-methionine-dependent methyltransferases"/>
    <property type="match status" value="1"/>
</dbReference>
<gene>
    <name evidence="5" type="ORF">GBAR_LOCUS25505</name>
</gene>
<dbReference type="Proteomes" id="UP001174909">
    <property type="component" value="Unassembled WGS sequence"/>
</dbReference>
<dbReference type="GO" id="GO:0008170">
    <property type="term" value="F:N-methyltransferase activity"/>
    <property type="evidence" value="ECO:0007669"/>
    <property type="project" value="TreeGrafter"/>
</dbReference>
<protein>
    <submittedName>
        <fullName evidence="5">Nicotinamide N-methyltransferase</fullName>
    </submittedName>
</protein>
<proteinExistence type="inferred from homology"/>
<dbReference type="Gene3D" id="3.40.50.150">
    <property type="entry name" value="Vaccinia Virus protein VP39"/>
    <property type="match status" value="1"/>
</dbReference>
<evidence type="ECO:0000313" key="6">
    <source>
        <dbReference type="Proteomes" id="UP001174909"/>
    </source>
</evidence>
<keyword evidence="2" id="KW-0489">Methyltransferase</keyword>
<dbReference type="AlphaFoldDB" id="A0AA35TEK6"/>
<name>A0AA35TEK6_GEOBA</name>
<comment type="similarity">
    <text evidence="1">Belongs to the class I-like SAM-binding methyltransferase superfamily. NNMT/PNMT/TEMT family.</text>
</comment>
<comment type="caution">
    <text evidence="5">The sequence shown here is derived from an EMBL/GenBank/DDBJ whole genome shotgun (WGS) entry which is preliminary data.</text>
</comment>
<dbReference type="EMBL" id="CASHTH010003538">
    <property type="protein sequence ID" value="CAI8046143.1"/>
    <property type="molecule type" value="Genomic_DNA"/>
</dbReference>
<evidence type="ECO:0000256" key="4">
    <source>
        <dbReference type="ARBA" id="ARBA00022691"/>
    </source>
</evidence>
<dbReference type="GO" id="GO:0032259">
    <property type="term" value="P:methylation"/>
    <property type="evidence" value="ECO:0007669"/>
    <property type="project" value="UniProtKB-KW"/>
</dbReference>
<keyword evidence="4" id="KW-0949">S-adenosyl-L-methionine</keyword>
<dbReference type="GO" id="GO:0005829">
    <property type="term" value="C:cytosol"/>
    <property type="evidence" value="ECO:0007669"/>
    <property type="project" value="TreeGrafter"/>
</dbReference>
<dbReference type="PANTHER" id="PTHR10867:SF17">
    <property type="entry name" value="NICOTINAMIDE N-METHYLTRANSFERASE"/>
    <property type="match status" value="1"/>
</dbReference>
<dbReference type="InterPro" id="IPR000940">
    <property type="entry name" value="NNMT_TEMT_trans"/>
</dbReference>
<dbReference type="PANTHER" id="PTHR10867">
    <property type="entry name" value="NNMT/PNMT/TEMT FAMILY MEMBER"/>
    <property type="match status" value="1"/>
</dbReference>
<evidence type="ECO:0000313" key="5">
    <source>
        <dbReference type="EMBL" id="CAI8046143.1"/>
    </source>
</evidence>
<keyword evidence="6" id="KW-1185">Reference proteome</keyword>
<reference evidence="5" key="1">
    <citation type="submission" date="2023-03" db="EMBL/GenBank/DDBJ databases">
        <authorList>
            <person name="Steffen K."/>
            <person name="Cardenas P."/>
        </authorList>
    </citation>
    <scope>NUCLEOTIDE SEQUENCE</scope>
</reference>
<dbReference type="PROSITE" id="PS51681">
    <property type="entry name" value="SAM_MT_NNMT_PNMT_TEMT"/>
    <property type="match status" value="1"/>
</dbReference>
<keyword evidence="3" id="KW-0808">Transferase</keyword>
<evidence type="ECO:0000256" key="2">
    <source>
        <dbReference type="ARBA" id="ARBA00022603"/>
    </source>
</evidence>